<dbReference type="AlphaFoldDB" id="A0A5N5X609"/>
<accession>A0A5N5X609</accession>
<keyword evidence="2" id="KW-1185">Reference proteome</keyword>
<dbReference type="Proteomes" id="UP000326565">
    <property type="component" value="Unassembled WGS sequence"/>
</dbReference>
<protein>
    <submittedName>
        <fullName evidence="1">Uncharacterized protein</fullName>
    </submittedName>
</protein>
<evidence type="ECO:0000313" key="2">
    <source>
        <dbReference type="Proteomes" id="UP000326565"/>
    </source>
</evidence>
<dbReference type="EMBL" id="ML732193">
    <property type="protein sequence ID" value="KAB8075517.1"/>
    <property type="molecule type" value="Genomic_DNA"/>
</dbReference>
<name>A0A5N5X609_9EURO</name>
<sequence length="76" mass="8774">MLSCLSISGYVFLLCSQTMLALCSQVFILFFLNRMVIFVNFLERSGLALQCVFDTKVHGTNVKTRELRTHRNKSPW</sequence>
<gene>
    <name evidence="1" type="ORF">BDV29DRAFT_171859</name>
</gene>
<reference evidence="1 2" key="1">
    <citation type="submission" date="2019-04" db="EMBL/GenBank/DDBJ databases">
        <title>Friends and foes A comparative genomics study of 23 Aspergillus species from section Flavi.</title>
        <authorList>
            <consortium name="DOE Joint Genome Institute"/>
            <person name="Kjaerbolling I."/>
            <person name="Vesth T."/>
            <person name="Frisvad J.C."/>
            <person name="Nybo J.L."/>
            <person name="Theobald S."/>
            <person name="Kildgaard S."/>
            <person name="Isbrandt T."/>
            <person name="Kuo A."/>
            <person name="Sato A."/>
            <person name="Lyhne E.K."/>
            <person name="Kogle M.E."/>
            <person name="Wiebenga A."/>
            <person name="Kun R.S."/>
            <person name="Lubbers R.J."/>
            <person name="Makela M.R."/>
            <person name="Barry K."/>
            <person name="Chovatia M."/>
            <person name="Clum A."/>
            <person name="Daum C."/>
            <person name="Haridas S."/>
            <person name="He G."/>
            <person name="LaButti K."/>
            <person name="Lipzen A."/>
            <person name="Mondo S."/>
            <person name="Riley R."/>
            <person name="Salamov A."/>
            <person name="Simmons B.A."/>
            <person name="Magnuson J.K."/>
            <person name="Henrissat B."/>
            <person name="Mortensen U.H."/>
            <person name="Larsen T.O."/>
            <person name="Devries R.P."/>
            <person name="Grigoriev I.V."/>
            <person name="Machida M."/>
            <person name="Baker S.E."/>
            <person name="Andersen M.R."/>
        </authorList>
    </citation>
    <scope>NUCLEOTIDE SEQUENCE [LARGE SCALE GENOMIC DNA]</scope>
    <source>
        <strain evidence="1 2">CBS 151.66</strain>
    </source>
</reference>
<proteinExistence type="predicted"/>
<evidence type="ECO:0000313" key="1">
    <source>
        <dbReference type="EMBL" id="KAB8075517.1"/>
    </source>
</evidence>
<organism evidence="1 2">
    <name type="scientific">Aspergillus leporis</name>
    <dbReference type="NCBI Taxonomy" id="41062"/>
    <lineage>
        <taxon>Eukaryota</taxon>
        <taxon>Fungi</taxon>
        <taxon>Dikarya</taxon>
        <taxon>Ascomycota</taxon>
        <taxon>Pezizomycotina</taxon>
        <taxon>Eurotiomycetes</taxon>
        <taxon>Eurotiomycetidae</taxon>
        <taxon>Eurotiales</taxon>
        <taxon>Aspergillaceae</taxon>
        <taxon>Aspergillus</taxon>
        <taxon>Aspergillus subgen. Circumdati</taxon>
    </lineage>
</organism>